<protein>
    <submittedName>
        <fullName evidence="7">N-acetylglucosamine-6-phosphate deacetylase</fullName>
    </submittedName>
</protein>
<keyword evidence="3 5" id="KW-0378">Hydrolase</keyword>
<evidence type="ECO:0000256" key="5">
    <source>
        <dbReference type="PIRNR" id="PIRNR038994"/>
    </source>
</evidence>
<keyword evidence="2" id="KW-0479">Metal-binding</keyword>
<evidence type="ECO:0000256" key="1">
    <source>
        <dbReference type="ARBA" id="ARBA00010716"/>
    </source>
</evidence>
<dbReference type="PIRSF" id="PIRSF038994">
    <property type="entry name" value="NagA"/>
    <property type="match status" value="1"/>
</dbReference>
<dbReference type="NCBIfam" id="TIGR00221">
    <property type="entry name" value="nagA"/>
    <property type="match status" value="1"/>
</dbReference>
<evidence type="ECO:0000256" key="2">
    <source>
        <dbReference type="ARBA" id="ARBA00022723"/>
    </source>
</evidence>
<sequence>MTLTAFIGAKIHDGHRLTRDHAFLRTGNNFHSIVALDELPADVTRINLNGGTICPGFVDLQVNGGGGVMFNDDQSVDALQTIVNAHGRTGTSAILPTLITDTPTRTSAAIDAVESAIQQGVSGIIGIHLEGPHLSVKRKGAHDPDLIREMTDQDMKIILDAARRLPNVLVTVAPENVNNKQVATLCASGVIVSLGHTDASYETCMERCSHGATCATHLFNAMSQLTGREPGLVGAALDHAQVSMGMIADGIHVHPATIRNAMRANHGTGQMFLVTDAMATVGSDIRSFTLNGRTIYRKDGRLTLADGTLAGADLDMPTALGVMVQQVGVDIETAIGMATSAPIAVLHDNCGFGGFTNGKPAHAVYLNDALQFVSGVFV</sequence>
<dbReference type="InterPro" id="IPR003764">
    <property type="entry name" value="GlcNAc_6-P_deAcase"/>
</dbReference>
<dbReference type="InterPro" id="IPR011059">
    <property type="entry name" value="Metal-dep_hydrolase_composite"/>
</dbReference>
<evidence type="ECO:0000256" key="3">
    <source>
        <dbReference type="ARBA" id="ARBA00022801"/>
    </source>
</evidence>
<gene>
    <name evidence="7" type="ORF">GCM10008927_02570</name>
</gene>
<dbReference type="RefSeq" id="WP_189638757.1">
    <property type="nucleotide sequence ID" value="NZ_BMZF01000001.1"/>
</dbReference>
<feature type="domain" description="Amidohydrolase-related" evidence="6">
    <location>
        <begin position="52"/>
        <end position="372"/>
    </location>
</feature>
<evidence type="ECO:0000313" key="8">
    <source>
        <dbReference type="Proteomes" id="UP000634455"/>
    </source>
</evidence>
<comment type="caution">
    <text evidence="7">The sequence shown here is derived from an EMBL/GenBank/DDBJ whole genome shotgun (WGS) entry which is preliminary data.</text>
</comment>
<dbReference type="Gene3D" id="3.20.20.140">
    <property type="entry name" value="Metal-dependent hydrolases"/>
    <property type="match status" value="1"/>
</dbReference>
<dbReference type="Proteomes" id="UP000634455">
    <property type="component" value="Unassembled WGS sequence"/>
</dbReference>
<dbReference type="PANTHER" id="PTHR11113:SF14">
    <property type="entry name" value="N-ACETYLGLUCOSAMINE-6-PHOSPHATE DEACETYLASE"/>
    <property type="match status" value="1"/>
</dbReference>
<proteinExistence type="inferred from homology"/>
<dbReference type="SUPFAM" id="SSF51556">
    <property type="entry name" value="Metallo-dependent hydrolases"/>
    <property type="match status" value="1"/>
</dbReference>
<dbReference type="EMBL" id="BMZF01000001">
    <property type="protein sequence ID" value="GHA41664.1"/>
    <property type="molecule type" value="Genomic_DNA"/>
</dbReference>
<dbReference type="InterPro" id="IPR032466">
    <property type="entry name" value="Metal_Hydrolase"/>
</dbReference>
<name>A0ABQ3CT26_9RHOB</name>
<dbReference type="SUPFAM" id="SSF51338">
    <property type="entry name" value="Composite domain of metallo-dependent hydrolases"/>
    <property type="match status" value="1"/>
</dbReference>
<dbReference type="InterPro" id="IPR006680">
    <property type="entry name" value="Amidohydro-rel"/>
</dbReference>
<keyword evidence="8" id="KW-1185">Reference proteome</keyword>
<evidence type="ECO:0000256" key="4">
    <source>
        <dbReference type="ARBA" id="ARBA00023277"/>
    </source>
</evidence>
<accession>A0ABQ3CT26</accession>
<dbReference type="Pfam" id="PF01979">
    <property type="entry name" value="Amidohydro_1"/>
    <property type="match status" value="1"/>
</dbReference>
<dbReference type="PANTHER" id="PTHR11113">
    <property type="entry name" value="N-ACETYLGLUCOSAMINE-6-PHOSPHATE DEACETYLASE"/>
    <property type="match status" value="1"/>
</dbReference>
<evidence type="ECO:0000313" key="7">
    <source>
        <dbReference type="EMBL" id="GHA41664.1"/>
    </source>
</evidence>
<comment type="similarity">
    <text evidence="1 5">Belongs to the metallo-dependent hydrolases superfamily. NagA family.</text>
</comment>
<organism evidence="7 8">
    <name type="scientific">Paramylibacter ulvae</name>
    <dbReference type="NCBI Taxonomy" id="1651968"/>
    <lineage>
        <taxon>Bacteria</taxon>
        <taxon>Pseudomonadati</taxon>
        <taxon>Pseudomonadota</taxon>
        <taxon>Alphaproteobacteria</taxon>
        <taxon>Rhodobacterales</taxon>
        <taxon>Paracoccaceae</taxon>
        <taxon>Paramylibacter</taxon>
    </lineage>
</organism>
<reference evidence="8" key="1">
    <citation type="journal article" date="2019" name="Int. J. Syst. Evol. Microbiol.">
        <title>The Global Catalogue of Microorganisms (GCM) 10K type strain sequencing project: providing services to taxonomists for standard genome sequencing and annotation.</title>
        <authorList>
            <consortium name="The Broad Institute Genomics Platform"/>
            <consortium name="The Broad Institute Genome Sequencing Center for Infectious Disease"/>
            <person name="Wu L."/>
            <person name="Ma J."/>
        </authorList>
    </citation>
    <scope>NUCLEOTIDE SEQUENCE [LARGE SCALE GENOMIC DNA]</scope>
    <source>
        <strain evidence="8">KCTC 32465</strain>
    </source>
</reference>
<keyword evidence="4 5" id="KW-0119">Carbohydrate metabolism</keyword>
<dbReference type="Gene3D" id="2.30.40.10">
    <property type="entry name" value="Urease, subunit C, domain 1"/>
    <property type="match status" value="1"/>
</dbReference>
<evidence type="ECO:0000259" key="6">
    <source>
        <dbReference type="Pfam" id="PF01979"/>
    </source>
</evidence>